<feature type="domain" description="SH2" evidence="16">
    <location>
        <begin position="580"/>
        <end position="679"/>
    </location>
</feature>
<dbReference type="InterPro" id="IPR013799">
    <property type="entry name" value="STAT_TF_prot_interaction"/>
</dbReference>
<dbReference type="InterPro" id="IPR036860">
    <property type="entry name" value="SH2_dom_sf"/>
</dbReference>
<dbReference type="InterPro" id="IPR013801">
    <property type="entry name" value="STAT_TF_DNA-bd"/>
</dbReference>
<feature type="compositionally biased region" description="Polar residues" evidence="15">
    <location>
        <begin position="699"/>
        <end position="730"/>
    </location>
</feature>
<dbReference type="InterPro" id="IPR015988">
    <property type="entry name" value="STAT_TF_CC"/>
</dbReference>
<dbReference type="InterPro" id="IPR046994">
    <property type="entry name" value="STAT5_CC"/>
</dbReference>
<dbReference type="EMBL" id="CVRI01000052">
    <property type="protein sequence ID" value="CRK99708.1"/>
    <property type="molecule type" value="Genomic_DNA"/>
</dbReference>
<dbReference type="GO" id="GO:0001228">
    <property type="term" value="F:DNA-binding transcription activator activity, RNA polymerase II-specific"/>
    <property type="evidence" value="ECO:0007669"/>
    <property type="project" value="UniProtKB-ARBA"/>
</dbReference>
<evidence type="ECO:0000259" key="16">
    <source>
        <dbReference type="PROSITE" id="PS50001"/>
    </source>
</evidence>
<evidence type="ECO:0000256" key="8">
    <source>
        <dbReference type="ARBA" id="ARBA00023125"/>
    </source>
</evidence>
<evidence type="ECO:0000256" key="15">
    <source>
        <dbReference type="SAM" id="MobiDB-lite"/>
    </source>
</evidence>
<dbReference type="OrthoDB" id="19300at2759"/>
<protein>
    <recommendedName>
        <fullName evidence="14">Signal transducer and activator of transcription</fullName>
    </recommendedName>
</protein>
<evidence type="ECO:0000256" key="4">
    <source>
        <dbReference type="ARBA" id="ARBA00022490"/>
    </source>
</evidence>
<dbReference type="Gene3D" id="1.10.238.10">
    <property type="entry name" value="EF-hand"/>
    <property type="match status" value="1"/>
</dbReference>
<comment type="subunit">
    <text evidence="12">Forms a homodimer or a heterodimer with a related family member.</text>
</comment>
<organism evidence="17 18">
    <name type="scientific">Clunio marinus</name>
    <dbReference type="NCBI Taxonomy" id="568069"/>
    <lineage>
        <taxon>Eukaryota</taxon>
        <taxon>Metazoa</taxon>
        <taxon>Ecdysozoa</taxon>
        <taxon>Arthropoda</taxon>
        <taxon>Hexapoda</taxon>
        <taxon>Insecta</taxon>
        <taxon>Pterygota</taxon>
        <taxon>Neoptera</taxon>
        <taxon>Endopterygota</taxon>
        <taxon>Diptera</taxon>
        <taxon>Nematocera</taxon>
        <taxon>Chironomoidea</taxon>
        <taxon>Chironomidae</taxon>
        <taxon>Clunio</taxon>
    </lineage>
</organism>
<dbReference type="SUPFAM" id="SSF49417">
    <property type="entry name" value="p53-like transcription factors"/>
    <property type="match status" value="1"/>
</dbReference>
<sequence>MALWNKLLQSRPEVMEQIRVSYGNHFPMEVRHYLCDWLETRLLSGPLFMDHDPQYEIEAARFLNELIHELERKASEMSADDLITAKLRLLESSRNFRQLFSHNPSQLYSHLRNCLMFEKQMLCYPEECAMTQNSDFTQIFEAIEELMSRVRSNEIENRNLKKKYELFCCELHEVSKNNAQYDVIEGQNPERREQIATMKQEQQTRLQASLNQLTGMRLSLVDKFKGTIELTETVQQKVVDKYLNQWRMNQGLAGNGAPPSNANNLDIIQGWCEHLAEILWNTREQIKMVSKYRKQLNVDEQNLPDFLPELFAKSTNLLEHLITRSFIIEKQPPQVMKTNTRFASTVRLLIGNTLNIKMNSPLVKVTIVSEVQAQHTQQTNKCSEHSCGEILNSTGNMEYNETTKQLSVSFRNMQLKKIKRAEKKGTESVMDEKFALLFQSSFAIGHGDLVFSVWALSLPVVVIVHGNQEPQSWATITWDNAFAEINRTPFVVPDKVPWNRLAEALNMKFRASTGRNLTPENLHFLCEKVFKVQVPMPPTDDYQITWSQFCKEPLPDRTFTFWEWFYAAMKLTREHLRGPWNDGSIVGFIHKRTAEDQLLKCQRGTFLLRFSDSELGGITIAWMNEGNDGNPCVLHIQPFTAKDFSTRSLSDRIRDFDDLTILFPNKAKNEAFDKYTTPSGQPKNKDYIPSEIRAILPTSNTNNSSISYANTPASFMQSPDPSRDTPSVQSGYGMDDGQLNHMGTISGMQLNENIDFNLDNIDMYTSSFN</sequence>
<dbReference type="GO" id="GO:0007166">
    <property type="term" value="P:cell surface receptor signaling pathway"/>
    <property type="evidence" value="ECO:0007669"/>
    <property type="project" value="UniProtKB-ARBA"/>
</dbReference>
<gene>
    <name evidence="17" type="ORF">CLUMA_CG012971</name>
</gene>
<evidence type="ECO:0000256" key="3">
    <source>
        <dbReference type="ARBA" id="ARBA00005586"/>
    </source>
</evidence>
<evidence type="ECO:0000256" key="14">
    <source>
        <dbReference type="RuleBase" id="RU046415"/>
    </source>
</evidence>
<dbReference type="SMART" id="SM00252">
    <property type="entry name" value="SH2"/>
    <property type="match status" value="1"/>
</dbReference>
<evidence type="ECO:0000256" key="6">
    <source>
        <dbReference type="ARBA" id="ARBA00022999"/>
    </source>
</evidence>
<evidence type="ECO:0000256" key="10">
    <source>
        <dbReference type="ARBA" id="ARBA00023163"/>
    </source>
</evidence>
<accession>A0A1J1IJJ1</accession>
<keyword evidence="18" id="KW-1185">Reference proteome</keyword>
<dbReference type="Gene3D" id="1.20.1050.20">
    <property type="entry name" value="STAT transcription factor, all-alpha domain"/>
    <property type="match status" value="1"/>
</dbReference>
<dbReference type="GO" id="GO:0005634">
    <property type="term" value="C:nucleus"/>
    <property type="evidence" value="ECO:0007669"/>
    <property type="project" value="UniProtKB-SubCell"/>
</dbReference>
<name>A0A1J1IJJ1_9DIPT</name>
<dbReference type="InterPro" id="IPR000980">
    <property type="entry name" value="SH2"/>
</dbReference>
<evidence type="ECO:0000256" key="13">
    <source>
        <dbReference type="PROSITE-ProRule" id="PRU00191"/>
    </source>
</evidence>
<keyword evidence="5 14" id="KW-0597">Phosphoprotein</keyword>
<comment type="subcellular location">
    <subcellularLocation>
        <location evidence="2 14">Cytoplasm</location>
    </subcellularLocation>
    <subcellularLocation>
        <location evidence="1 14">Nucleus</location>
    </subcellularLocation>
</comment>
<dbReference type="SUPFAM" id="SSF55550">
    <property type="entry name" value="SH2 domain"/>
    <property type="match status" value="1"/>
</dbReference>
<keyword evidence="7 14" id="KW-0805">Transcription regulation</keyword>
<dbReference type="InterPro" id="IPR013800">
    <property type="entry name" value="STAT_TF_alpha"/>
</dbReference>
<dbReference type="CDD" id="cd16855">
    <property type="entry name" value="STAT5_CCD"/>
    <property type="match status" value="1"/>
</dbReference>
<dbReference type="Pfam" id="PF01017">
    <property type="entry name" value="STAT_alpha"/>
    <property type="match status" value="1"/>
</dbReference>
<evidence type="ECO:0000313" key="18">
    <source>
        <dbReference type="Proteomes" id="UP000183832"/>
    </source>
</evidence>
<proteinExistence type="inferred from homology"/>
<dbReference type="SMART" id="SM00964">
    <property type="entry name" value="STAT_int"/>
    <property type="match status" value="1"/>
</dbReference>
<dbReference type="GO" id="GO:0005737">
    <property type="term" value="C:cytoplasm"/>
    <property type="evidence" value="ECO:0007669"/>
    <property type="project" value="UniProtKB-SubCell"/>
</dbReference>
<evidence type="ECO:0000256" key="5">
    <source>
        <dbReference type="ARBA" id="ARBA00022553"/>
    </source>
</evidence>
<dbReference type="FunFam" id="1.10.238.10:FF:000029">
    <property type="entry name" value="Signal transducer and transcription activator 6"/>
    <property type="match status" value="1"/>
</dbReference>
<evidence type="ECO:0000256" key="2">
    <source>
        <dbReference type="ARBA" id="ARBA00004496"/>
    </source>
</evidence>
<comment type="similarity">
    <text evidence="3 14">Belongs to the transcription factor STAT family.</text>
</comment>
<dbReference type="CDD" id="cd09919">
    <property type="entry name" value="SH2_STAT_family"/>
    <property type="match status" value="1"/>
</dbReference>
<dbReference type="InterPro" id="IPR012345">
    <property type="entry name" value="STAT_TF_DNA-bd_N"/>
</dbReference>
<dbReference type="AlphaFoldDB" id="A0A1J1IJJ1"/>
<dbReference type="Pfam" id="PF02864">
    <property type="entry name" value="STAT_bind"/>
    <property type="match status" value="1"/>
</dbReference>
<evidence type="ECO:0000256" key="1">
    <source>
        <dbReference type="ARBA" id="ARBA00004123"/>
    </source>
</evidence>
<evidence type="ECO:0000256" key="11">
    <source>
        <dbReference type="ARBA" id="ARBA00023242"/>
    </source>
</evidence>
<dbReference type="Gene3D" id="1.10.532.10">
    <property type="entry name" value="STAT transcription factor, N-terminal domain"/>
    <property type="match status" value="1"/>
</dbReference>
<dbReference type="GO" id="GO:0000977">
    <property type="term" value="F:RNA polymerase II transcription regulatory region sequence-specific DNA binding"/>
    <property type="evidence" value="ECO:0007669"/>
    <property type="project" value="UniProtKB-ARBA"/>
</dbReference>
<dbReference type="InterPro" id="IPR001217">
    <property type="entry name" value="STAT"/>
</dbReference>
<dbReference type="PROSITE" id="PS50001">
    <property type="entry name" value="SH2"/>
    <property type="match status" value="1"/>
</dbReference>
<reference evidence="17 18" key="1">
    <citation type="submission" date="2015-04" db="EMBL/GenBank/DDBJ databases">
        <authorList>
            <person name="Syromyatnikov M.Y."/>
            <person name="Popov V.N."/>
        </authorList>
    </citation>
    <scope>NUCLEOTIDE SEQUENCE [LARGE SCALE GENOMIC DNA]</scope>
</reference>
<dbReference type="Gene3D" id="3.30.505.10">
    <property type="entry name" value="SH2 domain"/>
    <property type="match status" value="1"/>
</dbReference>
<keyword evidence="10 14" id="KW-0804">Transcription</keyword>
<dbReference type="Proteomes" id="UP000183832">
    <property type="component" value="Unassembled WGS sequence"/>
</dbReference>
<keyword evidence="9 14" id="KW-0010">Activator</keyword>
<evidence type="ECO:0000256" key="12">
    <source>
        <dbReference type="ARBA" id="ARBA00064301"/>
    </source>
</evidence>
<dbReference type="Pfam" id="PF02865">
    <property type="entry name" value="STAT_int"/>
    <property type="match status" value="1"/>
</dbReference>
<dbReference type="STRING" id="568069.A0A1J1IJJ1"/>
<dbReference type="InterPro" id="IPR008967">
    <property type="entry name" value="p53-like_TF_DNA-bd_sf"/>
</dbReference>
<dbReference type="Pfam" id="PF00017">
    <property type="entry name" value="SH2"/>
    <property type="match status" value="1"/>
</dbReference>
<dbReference type="InterPro" id="IPR036535">
    <property type="entry name" value="STAT_N_sf"/>
</dbReference>
<dbReference type="SUPFAM" id="SSF47655">
    <property type="entry name" value="STAT"/>
    <property type="match status" value="1"/>
</dbReference>
<keyword evidence="4 14" id="KW-0963">Cytoplasm</keyword>
<keyword evidence="11 14" id="KW-0539">Nucleus</keyword>
<dbReference type="FunFam" id="3.30.505.10:FF:000048">
    <property type="entry name" value="Signal transducer and transcription activator 6"/>
    <property type="match status" value="1"/>
</dbReference>
<keyword evidence="8 14" id="KW-0238">DNA-binding</keyword>
<dbReference type="SUPFAM" id="SSF48092">
    <property type="entry name" value="Transcription factor STAT-4 N-domain"/>
    <property type="match status" value="1"/>
</dbReference>
<dbReference type="PANTHER" id="PTHR11801">
    <property type="entry name" value="SIGNAL TRANSDUCER AND ACTIVATOR OF TRANSCRIPTION"/>
    <property type="match status" value="1"/>
</dbReference>
<dbReference type="InterPro" id="IPR048988">
    <property type="entry name" value="STAT_linker"/>
</dbReference>
<keyword evidence="6 13" id="KW-0727">SH2 domain</keyword>
<evidence type="ECO:0000313" key="17">
    <source>
        <dbReference type="EMBL" id="CRK99708.1"/>
    </source>
</evidence>
<dbReference type="FunFam" id="2.60.40.630:FF:000003">
    <property type="entry name" value="Signal transducer and transcription activator 6"/>
    <property type="match status" value="1"/>
</dbReference>
<dbReference type="Gene3D" id="2.60.40.630">
    <property type="entry name" value="STAT transcription factor, DNA-binding domain"/>
    <property type="match status" value="1"/>
</dbReference>
<evidence type="ECO:0000256" key="9">
    <source>
        <dbReference type="ARBA" id="ARBA00023159"/>
    </source>
</evidence>
<feature type="region of interest" description="Disordered" evidence="15">
    <location>
        <begin position="699"/>
        <end position="740"/>
    </location>
</feature>
<dbReference type="Pfam" id="PF21354">
    <property type="entry name" value="STAT_linker"/>
    <property type="match status" value="1"/>
</dbReference>
<evidence type="ECO:0000256" key="7">
    <source>
        <dbReference type="ARBA" id="ARBA00023015"/>
    </source>
</evidence>